<organism evidence="2">
    <name type="scientific">Anopheles sinensis</name>
    <name type="common">Mosquito</name>
    <dbReference type="NCBI Taxonomy" id="74873"/>
    <lineage>
        <taxon>Eukaryota</taxon>
        <taxon>Metazoa</taxon>
        <taxon>Ecdysozoa</taxon>
        <taxon>Arthropoda</taxon>
        <taxon>Hexapoda</taxon>
        <taxon>Insecta</taxon>
        <taxon>Pterygota</taxon>
        <taxon>Neoptera</taxon>
        <taxon>Endopterygota</taxon>
        <taxon>Diptera</taxon>
        <taxon>Nematocera</taxon>
        <taxon>Culicoidea</taxon>
        <taxon>Culicidae</taxon>
        <taxon>Anophelinae</taxon>
        <taxon>Anopheles</taxon>
    </lineage>
</organism>
<reference evidence="3" key="2">
    <citation type="submission" date="2020-05" db="UniProtKB">
        <authorList>
            <consortium name="EnsemblMetazoa"/>
        </authorList>
    </citation>
    <scope>IDENTIFICATION</scope>
</reference>
<dbReference type="EMBL" id="ATLV01026651">
    <property type="status" value="NOT_ANNOTATED_CDS"/>
    <property type="molecule type" value="Genomic_DNA"/>
</dbReference>
<feature type="compositionally biased region" description="Polar residues" evidence="1">
    <location>
        <begin position="22"/>
        <end position="43"/>
    </location>
</feature>
<sequence>MARLGSNVEPSAHCLSNDGKTKQSANPQSSTDGGRYNSASTSPTRDDNEREIVVIEHAFAFVSLEKDELMRIDDLRSVSGHKDDTEAPRCATLWLAAQQQPRPRLNRCRWLSDHPMAVTPRRSIGANLPPYAGLPSPVRHFPYPVGKRRAHNRFRCESPPGHRQEFRGCSTCRSNRLAGGSSPVQTSPPHVDYSPDVGLSKFKVGLMRARVSYL</sequence>
<dbReference type="VEuPathDB" id="VectorBase:ASIC021554"/>
<keyword evidence="2" id="KW-0808">Transferase</keyword>
<accession>A0A084WSP0</accession>
<gene>
    <name evidence="2" type="ORF">ZHAS_00021554</name>
</gene>
<dbReference type="GO" id="GO:0004674">
    <property type="term" value="F:protein serine/threonine kinase activity"/>
    <property type="evidence" value="ECO:0007669"/>
    <property type="project" value="UniProtKB-KW"/>
</dbReference>
<protein>
    <submittedName>
        <fullName evidence="2 3">Serine/threonine protein kinase</fullName>
    </submittedName>
</protein>
<dbReference type="EMBL" id="KE525416">
    <property type="protein sequence ID" value="KFB53234.1"/>
    <property type="molecule type" value="Genomic_DNA"/>
</dbReference>
<reference evidence="2 4" key="1">
    <citation type="journal article" date="2014" name="BMC Genomics">
        <title>Genome sequence of Anopheles sinensis provides insight into genetics basis of mosquito competence for malaria parasites.</title>
        <authorList>
            <person name="Zhou D."/>
            <person name="Zhang D."/>
            <person name="Ding G."/>
            <person name="Shi L."/>
            <person name="Hou Q."/>
            <person name="Ye Y."/>
            <person name="Xu Y."/>
            <person name="Zhou H."/>
            <person name="Xiong C."/>
            <person name="Li S."/>
            <person name="Yu J."/>
            <person name="Hong S."/>
            <person name="Yu X."/>
            <person name="Zou P."/>
            <person name="Chen C."/>
            <person name="Chang X."/>
            <person name="Wang W."/>
            <person name="Lv Y."/>
            <person name="Sun Y."/>
            <person name="Ma L."/>
            <person name="Shen B."/>
            <person name="Zhu C."/>
        </authorList>
    </citation>
    <scope>NUCLEOTIDE SEQUENCE [LARGE SCALE GENOMIC DNA]</scope>
</reference>
<evidence type="ECO:0000313" key="4">
    <source>
        <dbReference type="Proteomes" id="UP000030765"/>
    </source>
</evidence>
<dbReference type="AlphaFoldDB" id="A0A084WSP0"/>
<feature type="region of interest" description="Disordered" evidence="1">
    <location>
        <begin position="1"/>
        <end position="49"/>
    </location>
</feature>
<dbReference type="EnsemblMetazoa" id="ASIC021554-RA">
    <property type="protein sequence ID" value="ASIC021554-PA"/>
    <property type="gene ID" value="ASIC021554"/>
</dbReference>
<evidence type="ECO:0000256" key="1">
    <source>
        <dbReference type="SAM" id="MobiDB-lite"/>
    </source>
</evidence>
<evidence type="ECO:0000313" key="2">
    <source>
        <dbReference type="EMBL" id="KFB53234.1"/>
    </source>
</evidence>
<keyword evidence="4" id="KW-1185">Reference proteome</keyword>
<proteinExistence type="predicted"/>
<dbReference type="Proteomes" id="UP000030765">
    <property type="component" value="Unassembled WGS sequence"/>
</dbReference>
<keyword evidence="2" id="KW-0418">Kinase</keyword>
<keyword evidence="2" id="KW-0723">Serine/threonine-protein kinase</keyword>
<name>A0A084WSP0_ANOSI</name>
<evidence type="ECO:0000313" key="3">
    <source>
        <dbReference type="EnsemblMetazoa" id="ASIC021554-PA"/>
    </source>
</evidence>